<gene>
    <name evidence="12" type="ORF">BXY39_2506</name>
</gene>
<dbReference type="InterPro" id="IPR036737">
    <property type="entry name" value="OmpA-like_sf"/>
</dbReference>
<dbReference type="InterPro" id="IPR050330">
    <property type="entry name" value="Bact_OuterMem_StrucFunc"/>
</dbReference>
<keyword evidence="8" id="KW-0998">Cell outer membrane</keyword>
<dbReference type="AlphaFoldDB" id="A0A3M0CNU1"/>
<feature type="compositionally biased region" description="Pro residues" evidence="10">
    <location>
        <begin position="232"/>
        <end position="252"/>
    </location>
</feature>
<dbReference type="Gene3D" id="2.40.160.20">
    <property type="match status" value="1"/>
</dbReference>
<dbReference type="SUPFAM" id="SSF103088">
    <property type="entry name" value="OmpA-like"/>
    <property type="match status" value="1"/>
</dbReference>
<comment type="subcellular location">
    <subcellularLocation>
        <location evidence="1">Cell outer membrane</location>
        <topology evidence="1">Multi-pass membrane protein</topology>
    </subcellularLocation>
</comment>
<protein>
    <submittedName>
        <fullName evidence="12">Outer membrane protein OmpA-like peptidoglycan-associated protein</fullName>
    </submittedName>
</protein>
<evidence type="ECO:0000256" key="8">
    <source>
        <dbReference type="ARBA" id="ARBA00023237"/>
    </source>
</evidence>
<dbReference type="PROSITE" id="PS51123">
    <property type="entry name" value="OMPA_2"/>
    <property type="match status" value="1"/>
</dbReference>
<dbReference type="Gene3D" id="3.30.1330.60">
    <property type="entry name" value="OmpA-like domain"/>
    <property type="match status" value="1"/>
</dbReference>
<dbReference type="Proteomes" id="UP000271227">
    <property type="component" value="Unassembled WGS sequence"/>
</dbReference>
<dbReference type="OrthoDB" id="189250at2"/>
<evidence type="ECO:0000256" key="6">
    <source>
        <dbReference type="ARBA" id="ARBA00023114"/>
    </source>
</evidence>
<dbReference type="GO" id="GO:0006811">
    <property type="term" value="P:monoatomic ion transport"/>
    <property type="evidence" value="ECO:0007669"/>
    <property type="project" value="UniProtKB-KW"/>
</dbReference>
<evidence type="ECO:0000259" key="11">
    <source>
        <dbReference type="PROSITE" id="PS51123"/>
    </source>
</evidence>
<keyword evidence="4" id="KW-0812">Transmembrane</keyword>
<dbReference type="PANTHER" id="PTHR30329:SF21">
    <property type="entry name" value="LIPOPROTEIN YIAD-RELATED"/>
    <property type="match status" value="1"/>
</dbReference>
<name>A0A3M0CNU1_9PROT</name>
<keyword evidence="13" id="KW-1185">Reference proteome</keyword>
<evidence type="ECO:0000256" key="2">
    <source>
        <dbReference type="ARBA" id="ARBA00022448"/>
    </source>
</evidence>
<dbReference type="GO" id="GO:0015288">
    <property type="term" value="F:porin activity"/>
    <property type="evidence" value="ECO:0007669"/>
    <property type="project" value="UniProtKB-KW"/>
</dbReference>
<evidence type="ECO:0000256" key="9">
    <source>
        <dbReference type="PROSITE-ProRule" id="PRU00473"/>
    </source>
</evidence>
<feature type="domain" description="OmpA-like" evidence="11">
    <location>
        <begin position="263"/>
        <end position="378"/>
    </location>
</feature>
<dbReference type="InterPro" id="IPR011250">
    <property type="entry name" value="OMP/PagP_B-barrel"/>
</dbReference>
<evidence type="ECO:0000256" key="3">
    <source>
        <dbReference type="ARBA" id="ARBA00022452"/>
    </source>
</evidence>
<evidence type="ECO:0000256" key="4">
    <source>
        <dbReference type="ARBA" id="ARBA00022692"/>
    </source>
</evidence>
<dbReference type="InParanoid" id="A0A3M0CNU1"/>
<dbReference type="InterPro" id="IPR006664">
    <property type="entry name" value="OMP_bac"/>
</dbReference>
<dbReference type="GO" id="GO:0009279">
    <property type="term" value="C:cell outer membrane"/>
    <property type="evidence" value="ECO:0007669"/>
    <property type="project" value="UniProtKB-SubCell"/>
</dbReference>
<keyword evidence="5" id="KW-0406">Ion transport</keyword>
<keyword evidence="7 9" id="KW-0472">Membrane</keyword>
<evidence type="ECO:0000256" key="10">
    <source>
        <dbReference type="SAM" id="MobiDB-lite"/>
    </source>
</evidence>
<evidence type="ECO:0000256" key="7">
    <source>
        <dbReference type="ARBA" id="ARBA00023136"/>
    </source>
</evidence>
<evidence type="ECO:0000313" key="12">
    <source>
        <dbReference type="EMBL" id="RMB04933.1"/>
    </source>
</evidence>
<dbReference type="PRINTS" id="PR01021">
    <property type="entry name" value="OMPADOMAIN"/>
</dbReference>
<keyword evidence="2" id="KW-0813">Transport</keyword>
<reference evidence="12 13" key="1">
    <citation type="submission" date="2018-10" db="EMBL/GenBank/DDBJ databases">
        <title>Genomic Encyclopedia of Archaeal and Bacterial Type Strains, Phase II (KMG-II): from individual species to whole genera.</title>
        <authorList>
            <person name="Goeker M."/>
        </authorList>
    </citation>
    <scope>NUCLEOTIDE SEQUENCE [LARGE SCALE GENOMIC DNA]</scope>
    <source>
        <strain evidence="12 13">DSM 25217</strain>
    </source>
</reference>
<dbReference type="SUPFAM" id="SSF56925">
    <property type="entry name" value="OMPA-like"/>
    <property type="match status" value="1"/>
</dbReference>
<keyword evidence="6" id="KW-0626">Porin</keyword>
<dbReference type="GO" id="GO:0046930">
    <property type="term" value="C:pore complex"/>
    <property type="evidence" value="ECO:0007669"/>
    <property type="project" value="UniProtKB-KW"/>
</dbReference>
<dbReference type="PANTHER" id="PTHR30329">
    <property type="entry name" value="STATOR ELEMENT OF FLAGELLAR MOTOR COMPLEX"/>
    <property type="match status" value="1"/>
</dbReference>
<proteinExistence type="predicted"/>
<feature type="region of interest" description="Disordered" evidence="10">
    <location>
        <begin position="224"/>
        <end position="271"/>
    </location>
</feature>
<sequence length="378" mass="41304">MKSIFTALFAVLTVSGASLGQDEEDDWFYAGARLGLSQAGTHEIDSEFSGLSLSDNKKLGPVGDLVFGRLHNNWRVELNYSMRWNTYNRVDVANPAGLDLPLGESEAGGQQKSQSLLVNLHHRLLGSNDDWSIWAGLGIGLSHIDTGRFRSGGTLIIDDSDWRGAGQAMLTFMKPISDRAEFGVGYRYFRTYPGGFLTEDGSAEFGFSSHDVFAQLTFKLGGQKKKRQAAPAPTPIAQPEPEPAPRPAPTPQPQVTAEPEPEPEPAPLPGPFLVFFDWDSTEITSEAQRIISAAARAFRENRVVRLQTTGHADRSGPTAYNLGLSRRRAEAVQAALIRAGVSADQITIDYKGESDPLVPTEDGVREPQNRRAEIILTR</sequence>
<evidence type="ECO:0000313" key="13">
    <source>
        <dbReference type="Proteomes" id="UP000271227"/>
    </source>
</evidence>
<evidence type="ECO:0000256" key="1">
    <source>
        <dbReference type="ARBA" id="ARBA00004571"/>
    </source>
</evidence>
<accession>A0A3M0CNU1</accession>
<dbReference type="Pfam" id="PF00691">
    <property type="entry name" value="OmpA"/>
    <property type="match status" value="1"/>
</dbReference>
<keyword evidence="3" id="KW-1134">Transmembrane beta strand</keyword>
<comment type="caution">
    <text evidence="12">The sequence shown here is derived from an EMBL/GenBank/DDBJ whole genome shotgun (WGS) entry which is preliminary data.</text>
</comment>
<dbReference type="CDD" id="cd07185">
    <property type="entry name" value="OmpA_C-like"/>
    <property type="match status" value="1"/>
</dbReference>
<organism evidence="12 13">
    <name type="scientific">Eilatimonas milleporae</name>
    <dbReference type="NCBI Taxonomy" id="911205"/>
    <lineage>
        <taxon>Bacteria</taxon>
        <taxon>Pseudomonadati</taxon>
        <taxon>Pseudomonadota</taxon>
        <taxon>Alphaproteobacteria</taxon>
        <taxon>Kordiimonadales</taxon>
        <taxon>Kordiimonadaceae</taxon>
        <taxon>Eilatimonas</taxon>
    </lineage>
</organism>
<dbReference type="RefSeq" id="WP_121939184.1">
    <property type="nucleotide sequence ID" value="NZ_REFR01000012.1"/>
</dbReference>
<evidence type="ECO:0000256" key="5">
    <source>
        <dbReference type="ARBA" id="ARBA00023065"/>
    </source>
</evidence>
<dbReference type="EMBL" id="REFR01000012">
    <property type="protein sequence ID" value="RMB04933.1"/>
    <property type="molecule type" value="Genomic_DNA"/>
</dbReference>
<dbReference type="InterPro" id="IPR006665">
    <property type="entry name" value="OmpA-like"/>
</dbReference>